<proteinExistence type="predicted"/>
<evidence type="ECO:0000313" key="2">
    <source>
        <dbReference type="EMBL" id="QJA99258.1"/>
    </source>
</evidence>
<keyword evidence="1" id="KW-0812">Transmembrane</keyword>
<keyword evidence="1" id="KW-1133">Transmembrane helix</keyword>
<organism evidence="2">
    <name type="scientific">viral metagenome</name>
    <dbReference type="NCBI Taxonomy" id="1070528"/>
    <lineage>
        <taxon>unclassified sequences</taxon>
        <taxon>metagenomes</taxon>
        <taxon>organismal metagenomes</taxon>
    </lineage>
</organism>
<accession>A0A6M3M356</accession>
<name>A0A6M3M356_9ZZZZ</name>
<protein>
    <submittedName>
        <fullName evidence="2">Uncharacterized protein</fullName>
    </submittedName>
</protein>
<keyword evidence="1" id="KW-0472">Membrane</keyword>
<gene>
    <name evidence="2" type="ORF">MM171A01235_0015</name>
</gene>
<reference evidence="2" key="1">
    <citation type="submission" date="2020-03" db="EMBL/GenBank/DDBJ databases">
        <title>The deep terrestrial virosphere.</title>
        <authorList>
            <person name="Holmfeldt K."/>
            <person name="Nilsson E."/>
            <person name="Simone D."/>
            <person name="Lopez-Fernandez M."/>
            <person name="Wu X."/>
            <person name="de Brujin I."/>
            <person name="Lundin D."/>
            <person name="Andersson A."/>
            <person name="Bertilsson S."/>
            <person name="Dopson M."/>
        </authorList>
    </citation>
    <scope>NUCLEOTIDE SEQUENCE</scope>
    <source>
        <strain evidence="2">MM171A01235</strain>
    </source>
</reference>
<dbReference type="EMBL" id="MT143638">
    <property type="protein sequence ID" value="QJA99258.1"/>
    <property type="molecule type" value="Genomic_DNA"/>
</dbReference>
<feature type="transmembrane region" description="Helical" evidence="1">
    <location>
        <begin position="6"/>
        <end position="25"/>
    </location>
</feature>
<evidence type="ECO:0000256" key="1">
    <source>
        <dbReference type="SAM" id="Phobius"/>
    </source>
</evidence>
<dbReference type="AlphaFoldDB" id="A0A6M3M356"/>
<sequence>MLDPETGLILFVVGGIGTVASFAAFKVAEQMGPQIEAKDLLPSPFPYPPVPRFLFKKPEVLAELRKR</sequence>